<evidence type="ECO:0000313" key="2">
    <source>
        <dbReference type="EMBL" id="CBJ79319.1"/>
    </source>
</evidence>
<dbReference type="EMBL" id="FN667741">
    <property type="protein sequence ID" value="CBJ79319.1"/>
    <property type="molecule type" value="Genomic_DNA"/>
</dbReference>
<evidence type="ECO:0000313" key="3">
    <source>
        <dbReference type="Proteomes" id="UP000002045"/>
    </source>
</evidence>
<feature type="domain" description="Tn3 transposase DDE" evidence="1">
    <location>
        <begin position="2"/>
        <end position="44"/>
    </location>
</feature>
<dbReference type="Proteomes" id="UP000002045">
    <property type="component" value="Chromosome"/>
</dbReference>
<dbReference type="RefSeq" id="WP_012986785.1">
    <property type="nucleotide sequence ID" value="NC_013892.1"/>
</dbReference>
<gene>
    <name evidence="2" type="ordered locus">XBJ1_0168</name>
</gene>
<sequence length="46" mass="5423">MCHYLNGTLRRKVNEELNVAKQWNGVTNFVFFARRGEMTSNPREAH</sequence>
<organism evidence="2 3">
    <name type="scientific">Xenorhabdus bovienii (strain SS-2004)</name>
    <name type="common">Xenorhabdus nematophila subsp. bovienii</name>
    <dbReference type="NCBI Taxonomy" id="406818"/>
    <lineage>
        <taxon>Bacteria</taxon>
        <taxon>Pseudomonadati</taxon>
        <taxon>Pseudomonadota</taxon>
        <taxon>Gammaproteobacteria</taxon>
        <taxon>Enterobacterales</taxon>
        <taxon>Morganellaceae</taxon>
        <taxon>Xenorhabdus</taxon>
    </lineage>
</organism>
<dbReference type="InterPro" id="IPR002513">
    <property type="entry name" value="Tn3_Tnp_DDE_dom"/>
</dbReference>
<dbReference type="STRING" id="406818.XBJ1_0168"/>
<proteinExistence type="predicted"/>
<protein>
    <submittedName>
        <fullName evidence="2">Transposase</fullName>
    </submittedName>
</protein>
<accession>D3UYE1</accession>
<evidence type="ECO:0000259" key="1">
    <source>
        <dbReference type="Pfam" id="PF01526"/>
    </source>
</evidence>
<dbReference type="eggNOG" id="COG4644">
    <property type="taxonomic scope" value="Bacteria"/>
</dbReference>
<dbReference type="GO" id="GO:0006313">
    <property type="term" value="P:DNA transposition"/>
    <property type="evidence" value="ECO:0007669"/>
    <property type="project" value="InterPro"/>
</dbReference>
<name>D3UYE1_XENBS</name>
<dbReference type="GO" id="GO:0004803">
    <property type="term" value="F:transposase activity"/>
    <property type="evidence" value="ECO:0007669"/>
    <property type="project" value="InterPro"/>
</dbReference>
<dbReference type="HOGENOM" id="CLU_3190716_0_0_6"/>
<dbReference type="Pfam" id="PF01526">
    <property type="entry name" value="DDE_Tnp_Tn3"/>
    <property type="match status" value="1"/>
</dbReference>
<dbReference type="KEGG" id="xbo:XBJ1_0168"/>
<reference evidence="2" key="1">
    <citation type="journal article" date="2011" name="PLoS ONE">
        <title>The entomopathogenic bacterial endosymbionts xenorhabdus and photorhabdus: convergent lifestyles from divergent genomes.</title>
        <authorList>
            <person name="Chaston J.M."/>
            <person name="Suen G."/>
            <person name="Tucker S.L."/>
            <person name="Andersen A.W."/>
            <person name="Bhasin A."/>
            <person name="Bode E."/>
            <person name="Bode H.B."/>
            <person name="Brachmann A.O."/>
            <person name="Cowles C.E."/>
            <person name="Cowles K.N."/>
            <person name="Darby C."/>
            <person name="de Leon L."/>
            <person name="Drace K."/>
            <person name="Du Z."/>
            <person name="Givaudan A."/>
            <person name="Herbert Tran E.E."/>
            <person name="Jewell K.A."/>
            <person name="Knack J.J."/>
            <person name="Krasomil-Osterfeld K.C."/>
            <person name="Kukor R."/>
            <person name="Lanois A."/>
            <person name="Latreille P."/>
            <person name="Leimgruber N.K."/>
            <person name="Lipke C.M."/>
            <person name="Liu R."/>
            <person name="Lu X."/>
            <person name="Martens E.C."/>
            <person name="Marri P.R."/>
            <person name="Medigue C."/>
            <person name="Menard M.L."/>
            <person name="Miller N.M."/>
            <person name="Morales-Soto N."/>
            <person name="Norton S."/>
            <person name="Ogier J.C."/>
            <person name="Orchard S.S."/>
            <person name="Park D."/>
            <person name="Park Y."/>
            <person name="Qurollo B.A."/>
            <person name="Sugar D.R."/>
            <person name="Richards G.R."/>
            <person name="Rouy Z."/>
            <person name="Slominski B."/>
            <person name="Slominski K."/>
            <person name="Snyder H."/>
            <person name="Tjaden B.C."/>
            <person name="van der Hoeven R."/>
            <person name="Welch R.D."/>
            <person name="Wheeler C."/>
            <person name="Xiang B."/>
            <person name="Barbazuk B."/>
            <person name="Gaudriault S."/>
            <person name="Goodner B."/>
            <person name="Slater S.C."/>
            <person name="Forst S."/>
            <person name="Goldman B.S."/>
            <person name="Goodrich-Blair H."/>
        </authorList>
    </citation>
    <scope>NUCLEOTIDE SEQUENCE [LARGE SCALE GENOMIC DNA]</scope>
    <source>
        <strain evidence="2">SS-2004</strain>
    </source>
</reference>
<dbReference type="AlphaFoldDB" id="D3UYE1"/>